<dbReference type="InterPro" id="IPR000182">
    <property type="entry name" value="GNAT_dom"/>
</dbReference>
<name>A0AAJ0DEP6_9PEZI</name>
<dbReference type="InterPro" id="IPR016181">
    <property type="entry name" value="Acyl_CoA_acyltransferase"/>
</dbReference>
<dbReference type="PROSITE" id="PS51186">
    <property type="entry name" value="GNAT"/>
    <property type="match status" value="1"/>
</dbReference>
<keyword evidence="1" id="KW-0808">Transferase</keyword>
<accession>A0AAJ0DEP6</accession>
<feature type="domain" description="N-acetyltransferase" evidence="3">
    <location>
        <begin position="4"/>
        <end position="176"/>
    </location>
</feature>
<dbReference type="CDD" id="cd04301">
    <property type="entry name" value="NAT_SF"/>
    <property type="match status" value="1"/>
</dbReference>
<dbReference type="EMBL" id="JAWDJX010000019">
    <property type="protein sequence ID" value="KAK3052664.1"/>
    <property type="molecule type" value="Genomic_DNA"/>
</dbReference>
<comment type="caution">
    <text evidence="4">The sequence shown here is derived from an EMBL/GenBank/DDBJ whole genome shotgun (WGS) entry which is preliminary data.</text>
</comment>
<proteinExistence type="predicted"/>
<organism evidence="4 5">
    <name type="scientific">Extremus antarcticus</name>
    <dbReference type="NCBI Taxonomy" id="702011"/>
    <lineage>
        <taxon>Eukaryota</taxon>
        <taxon>Fungi</taxon>
        <taxon>Dikarya</taxon>
        <taxon>Ascomycota</taxon>
        <taxon>Pezizomycotina</taxon>
        <taxon>Dothideomycetes</taxon>
        <taxon>Dothideomycetidae</taxon>
        <taxon>Mycosphaerellales</taxon>
        <taxon>Extremaceae</taxon>
        <taxon>Extremus</taxon>
    </lineage>
</organism>
<dbReference type="PANTHER" id="PTHR43877:SF2">
    <property type="entry name" value="AMINOALKYLPHOSPHONATE N-ACETYLTRANSFERASE-RELATED"/>
    <property type="match status" value="1"/>
</dbReference>
<keyword evidence="5" id="KW-1185">Reference proteome</keyword>
<dbReference type="GO" id="GO:0016747">
    <property type="term" value="F:acyltransferase activity, transferring groups other than amino-acyl groups"/>
    <property type="evidence" value="ECO:0007669"/>
    <property type="project" value="InterPro"/>
</dbReference>
<dbReference type="PANTHER" id="PTHR43877">
    <property type="entry name" value="AMINOALKYLPHOSPHONATE N-ACETYLTRANSFERASE-RELATED-RELATED"/>
    <property type="match status" value="1"/>
</dbReference>
<evidence type="ECO:0000256" key="2">
    <source>
        <dbReference type="ARBA" id="ARBA00023315"/>
    </source>
</evidence>
<evidence type="ECO:0000259" key="3">
    <source>
        <dbReference type="PROSITE" id="PS51186"/>
    </source>
</evidence>
<dbReference type="Pfam" id="PF00583">
    <property type="entry name" value="Acetyltransf_1"/>
    <property type="match status" value="1"/>
</dbReference>
<dbReference type="Proteomes" id="UP001271007">
    <property type="component" value="Unassembled WGS sequence"/>
</dbReference>
<dbReference type="AlphaFoldDB" id="A0AAJ0DEP6"/>
<gene>
    <name evidence="4" type="ORF">LTR09_006145</name>
</gene>
<dbReference type="InterPro" id="IPR050832">
    <property type="entry name" value="Bact_Acetyltransf"/>
</dbReference>
<evidence type="ECO:0000256" key="1">
    <source>
        <dbReference type="ARBA" id="ARBA00022679"/>
    </source>
</evidence>
<dbReference type="Gene3D" id="3.40.630.30">
    <property type="match status" value="1"/>
</dbReference>
<evidence type="ECO:0000313" key="4">
    <source>
        <dbReference type="EMBL" id="KAK3052664.1"/>
    </source>
</evidence>
<reference evidence="4" key="1">
    <citation type="submission" date="2023-04" db="EMBL/GenBank/DDBJ databases">
        <title>Black Yeasts Isolated from many extreme environments.</title>
        <authorList>
            <person name="Coleine C."/>
            <person name="Stajich J.E."/>
            <person name="Selbmann L."/>
        </authorList>
    </citation>
    <scope>NUCLEOTIDE SEQUENCE</scope>
    <source>
        <strain evidence="4">CCFEE 5312</strain>
    </source>
</reference>
<dbReference type="SUPFAM" id="SSF55729">
    <property type="entry name" value="Acyl-CoA N-acyltransferases (Nat)"/>
    <property type="match status" value="1"/>
</dbReference>
<evidence type="ECO:0000313" key="5">
    <source>
        <dbReference type="Proteomes" id="UP001271007"/>
    </source>
</evidence>
<keyword evidence="2" id="KW-0012">Acyltransferase</keyword>
<protein>
    <recommendedName>
        <fullName evidence="3">N-acetyltransferase domain-containing protein</fullName>
    </recommendedName>
</protein>
<sequence length="187" mass="20756">MPLPLPRLYNPAHDSPLLPQLASIHAACITHDSQLATFLPPLSHPRILAYWTALAADIPNGSTEVFLQFVNETENEVAGYVCLMMPNTETGPFRGEVNKLMVSPEHRRKGVARRVMGMLEGYAKGRGRGLLMLDTTVGLPAEQVYPKLGYTELGVIPKYGTSPVDGTTLVDEKFFYKDLREVEPLKY</sequence>